<protein>
    <submittedName>
        <fullName evidence="2">PAAR motif protein</fullName>
    </submittedName>
    <submittedName>
        <fullName evidence="1">Type VI secretion system PAAR protein</fullName>
    </submittedName>
</protein>
<dbReference type="InterPro" id="IPR008727">
    <property type="entry name" value="PAAR_motif"/>
</dbReference>
<keyword evidence="4" id="KW-1185">Reference proteome</keyword>
<gene>
    <name evidence="1" type="ORF">SBX37_16955</name>
    <name evidence="2" type="ORF">VIM7927_02107</name>
</gene>
<name>A0A1Y6IT80_9VIBR</name>
<dbReference type="Proteomes" id="UP000196125">
    <property type="component" value="Unassembled WGS sequence"/>
</dbReference>
<reference evidence="2 3" key="1">
    <citation type="submission" date="2017-05" db="EMBL/GenBank/DDBJ databases">
        <authorList>
            <person name="Song R."/>
            <person name="Chenine A.L."/>
            <person name="Ruprecht R.M."/>
        </authorList>
    </citation>
    <scope>NUCLEOTIDE SEQUENCE [LARGE SCALE GENOMIC DNA]</scope>
    <source>
        <strain evidence="2 3">CECT 7927</strain>
    </source>
</reference>
<dbReference type="NCBIfam" id="NF033420">
    <property type="entry name" value="T6SS_PAAR_dom"/>
    <property type="match status" value="1"/>
</dbReference>
<dbReference type="EMBL" id="FXXI01000003">
    <property type="protein sequence ID" value="SMS00836.1"/>
    <property type="molecule type" value="Genomic_DNA"/>
</dbReference>
<evidence type="ECO:0000313" key="4">
    <source>
        <dbReference type="Proteomes" id="UP001283366"/>
    </source>
</evidence>
<organism evidence="2 3">
    <name type="scientific">Vibrio mangrovi</name>
    <dbReference type="NCBI Taxonomy" id="474394"/>
    <lineage>
        <taxon>Bacteria</taxon>
        <taxon>Pseudomonadati</taxon>
        <taxon>Pseudomonadota</taxon>
        <taxon>Gammaproteobacteria</taxon>
        <taxon>Vibrionales</taxon>
        <taxon>Vibrionaceae</taxon>
        <taxon>Vibrio</taxon>
    </lineage>
</organism>
<reference evidence="1 4" key="2">
    <citation type="submission" date="2023-11" db="EMBL/GenBank/DDBJ databases">
        <title>Plant-associative lifestyle of Vibrio porteresiae and its evolutionary dynamics.</title>
        <authorList>
            <person name="Rameshkumar N."/>
            <person name="Kirti K."/>
        </authorList>
    </citation>
    <scope>NUCLEOTIDE SEQUENCE [LARGE SCALE GENOMIC DNA]</scope>
    <source>
        <strain evidence="1 4">MSSRF38</strain>
    </source>
</reference>
<dbReference type="CDD" id="cd14737">
    <property type="entry name" value="PAAR_1"/>
    <property type="match status" value="1"/>
</dbReference>
<evidence type="ECO:0000313" key="3">
    <source>
        <dbReference type="Proteomes" id="UP000196125"/>
    </source>
</evidence>
<dbReference type="AlphaFoldDB" id="A0A1Y6IT80"/>
<accession>A0A1Y6IT80</accession>
<evidence type="ECO:0000313" key="2">
    <source>
        <dbReference type="EMBL" id="SMS00836.1"/>
    </source>
</evidence>
<sequence length="168" mass="17523">MGEKAAKLGDLGTAHDGFPPTPIITGSPDVFIDSMPAARVSDQLTMHSKPMNPPHPRKITEGVSTVLVNGLPIAINGSSINCGGVVVGTGSVIVGTCSSSSPTKEIVSASYDEAFVLYDEEAGLPLANTEYRILRADGSYEYGTTDSNGATHLITNSSQEEIEIEIKG</sequence>
<dbReference type="OrthoDB" id="9807902at2"/>
<dbReference type="Pfam" id="PF05488">
    <property type="entry name" value="PAAR_motif"/>
    <property type="match status" value="1"/>
</dbReference>
<dbReference type="Gene3D" id="2.60.200.60">
    <property type="match status" value="1"/>
</dbReference>
<proteinExistence type="predicted"/>
<dbReference type="EMBL" id="JAWRCO010000002">
    <property type="protein sequence ID" value="MDW6004548.1"/>
    <property type="molecule type" value="Genomic_DNA"/>
</dbReference>
<dbReference type="Proteomes" id="UP001283366">
    <property type="component" value="Unassembled WGS sequence"/>
</dbReference>
<evidence type="ECO:0000313" key="1">
    <source>
        <dbReference type="EMBL" id="MDW6004548.1"/>
    </source>
</evidence>
<dbReference type="RefSeq" id="WP_087480891.1">
    <property type="nucleotide sequence ID" value="NZ_AP024884.1"/>
</dbReference>